<dbReference type="Gene3D" id="3.40.30.10">
    <property type="entry name" value="Glutaredoxin"/>
    <property type="match status" value="1"/>
</dbReference>
<feature type="domain" description="Thioredoxin" evidence="2">
    <location>
        <begin position="1"/>
        <end position="121"/>
    </location>
</feature>
<keyword evidence="4" id="KW-1185">Reference proteome</keyword>
<dbReference type="SUPFAM" id="SSF52833">
    <property type="entry name" value="Thioredoxin-like"/>
    <property type="match status" value="1"/>
</dbReference>
<sequence length="256" mass="29263">MWINDLDQAKRLAKTTNKLIILDFTANWCKPCKEMEREYWNNPKYKESLGSFIAVSVDFDSEKFLRSYYDVKSIPNVKVIDYQGNVIHQSLGFLNAKMSDLEFGGFPSDVTLLYDVLELQKLKNPSDAELIELGSAYQGLVQKSVNSRAKNAFAKLSDTYFSKCIKKTENADFKEKAGLAKAFNSVLTDNPKRALKNIDITKVSDGNKLFAFYVLLHASYSTENRADAEKWFAEIERTGQEDWIRNAQKLKAKYAK</sequence>
<dbReference type="PROSITE" id="PS51352">
    <property type="entry name" value="THIOREDOXIN_2"/>
    <property type="match status" value="1"/>
</dbReference>
<dbReference type="PANTHER" id="PTHR15337">
    <property type="entry name" value="ANTERIOR GRADIENT PROTEIN-RELATED"/>
    <property type="match status" value="1"/>
</dbReference>
<dbReference type="Pfam" id="PF13899">
    <property type="entry name" value="Thioredoxin_7"/>
    <property type="match status" value="1"/>
</dbReference>
<proteinExistence type="predicted"/>
<dbReference type="InterPro" id="IPR013766">
    <property type="entry name" value="Thioredoxin_domain"/>
</dbReference>
<dbReference type="InterPro" id="IPR036249">
    <property type="entry name" value="Thioredoxin-like_sf"/>
</dbReference>
<evidence type="ECO:0000259" key="2">
    <source>
        <dbReference type="PROSITE" id="PS51352"/>
    </source>
</evidence>
<protein>
    <recommendedName>
        <fullName evidence="2">Thioredoxin domain-containing protein</fullName>
    </recommendedName>
</protein>
<organism evidence="3 4">
    <name type="scientific">Chryseobacterium koreense CCUG 49689</name>
    <dbReference type="NCBI Taxonomy" id="1304281"/>
    <lineage>
        <taxon>Bacteria</taxon>
        <taxon>Pseudomonadati</taxon>
        <taxon>Bacteroidota</taxon>
        <taxon>Flavobacteriia</taxon>
        <taxon>Flavobacteriales</taxon>
        <taxon>Weeksellaceae</taxon>
        <taxon>Chryseobacterium group</taxon>
        <taxon>Chryseobacterium</taxon>
    </lineage>
</organism>
<dbReference type="InterPro" id="IPR051099">
    <property type="entry name" value="AGR/TXD"/>
</dbReference>
<gene>
    <name evidence="3" type="ORF">ACM44_03550</name>
</gene>
<name>A0A0J7LT18_9FLAO</name>
<dbReference type="STRING" id="1304281.ACM44_03550"/>
<dbReference type="PANTHER" id="PTHR15337:SF11">
    <property type="entry name" value="THIOREDOXIN DOMAIN-CONTAINING PROTEIN"/>
    <property type="match status" value="1"/>
</dbReference>
<keyword evidence="1" id="KW-0732">Signal</keyword>
<dbReference type="EMBL" id="LFNG01000004">
    <property type="protein sequence ID" value="KMQ72105.1"/>
    <property type="molecule type" value="Genomic_DNA"/>
</dbReference>
<dbReference type="Proteomes" id="UP000035900">
    <property type="component" value="Unassembled WGS sequence"/>
</dbReference>
<reference evidence="3 4" key="1">
    <citation type="journal article" date="2004" name="Int. J. Syst. Evol. Microbiol.">
        <title>Kaistella koreensis gen. nov., sp. nov., a novel member of the Chryseobacterium-Bergeyella-Riemerella branch.</title>
        <authorList>
            <person name="Kim M.K."/>
            <person name="Im W.T."/>
            <person name="Shin Y.K."/>
            <person name="Lim J.H."/>
            <person name="Kim S.H."/>
            <person name="Lee B.C."/>
            <person name="Park M.Y."/>
            <person name="Lee K.Y."/>
            <person name="Lee S.T."/>
        </authorList>
    </citation>
    <scope>NUCLEOTIDE SEQUENCE [LARGE SCALE GENOMIC DNA]</scope>
    <source>
        <strain evidence="3 4">CCUG 49689</strain>
    </source>
</reference>
<comment type="caution">
    <text evidence="3">The sequence shown here is derived from an EMBL/GenBank/DDBJ whole genome shotgun (WGS) entry which is preliminary data.</text>
</comment>
<evidence type="ECO:0000313" key="4">
    <source>
        <dbReference type="Proteomes" id="UP000035900"/>
    </source>
</evidence>
<dbReference type="AlphaFoldDB" id="A0A0J7LT18"/>
<dbReference type="PATRIC" id="fig|1304281.5.peg.767"/>
<evidence type="ECO:0000256" key="1">
    <source>
        <dbReference type="ARBA" id="ARBA00022729"/>
    </source>
</evidence>
<dbReference type="CDD" id="cd02947">
    <property type="entry name" value="TRX_family"/>
    <property type="match status" value="1"/>
</dbReference>
<evidence type="ECO:0000313" key="3">
    <source>
        <dbReference type="EMBL" id="KMQ72105.1"/>
    </source>
</evidence>
<accession>A0A0J7LT18</accession>